<proteinExistence type="predicted"/>
<dbReference type="AlphaFoldDB" id="A0A1I4PP40"/>
<organism evidence="1 2">
    <name type="scientific">Nitrosomonas communis</name>
    <dbReference type="NCBI Taxonomy" id="44574"/>
    <lineage>
        <taxon>Bacteria</taxon>
        <taxon>Pseudomonadati</taxon>
        <taxon>Pseudomonadota</taxon>
        <taxon>Betaproteobacteria</taxon>
        <taxon>Nitrosomonadales</taxon>
        <taxon>Nitrosomonadaceae</taxon>
        <taxon>Nitrosomonas</taxon>
    </lineage>
</organism>
<gene>
    <name evidence="1" type="ORF">SAMN05421863_10227</name>
</gene>
<reference evidence="2" key="1">
    <citation type="submission" date="2016-10" db="EMBL/GenBank/DDBJ databases">
        <authorList>
            <person name="Varghese N."/>
            <person name="Submissions S."/>
        </authorList>
    </citation>
    <scope>NUCLEOTIDE SEQUENCE [LARGE SCALE GENOMIC DNA]</scope>
    <source>
        <strain evidence="2">Nm44</strain>
    </source>
</reference>
<evidence type="ECO:0000313" key="1">
    <source>
        <dbReference type="EMBL" id="SFM29508.1"/>
    </source>
</evidence>
<name>A0A1I4PP40_9PROT</name>
<dbReference type="EMBL" id="FOUB01000022">
    <property type="protein sequence ID" value="SFM29508.1"/>
    <property type="molecule type" value="Genomic_DNA"/>
</dbReference>
<evidence type="ECO:0008006" key="3">
    <source>
        <dbReference type="Google" id="ProtNLM"/>
    </source>
</evidence>
<protein>
    <recommendedName>
        <fullName evidence="3">Phage integrase family protein</fullName>
    </recommendedName>
</protein>
<evidence type="ECO:0000313" key="2">
    <source>
        <dbReference type="Proteomes" id="UP000183287"/>
    </source>
</evidence>
<accession>A0A1I4PP40</accession>
<keyword evidence="2" id="KW-1185">Reference proteome</keyword>
<sequence length="48" mass="5588">MTKCGFRGRASTLLHECGWPHDVIERQLAHVERERSICVYNYAQLSPE</sequence>
<dbReference type="Proteomes" id="UP000183287">
    <property type="component" value="Unassembled WGS sequence"/>
</dbReference>